<dbReference type="AlphaFoldDB" id="A0A853IWY3"/>
<evidence type="ECO:0000256" key="3">
    <source>
        <dbReference type="ARBA" id="ARBA00022806"/>
    </source>
</evidence>
<evidence type="ECO:0000313" key="8">
    <source>
        <dbReference type="Proteomes" id="UP000589716"/>
    </source>
</evidence>
<dbReference type="GO" id="GO:0005524">
    <property type="term" value="F:ATP binding"/>
    <property type="evidence" value="ECO:0007669"/>
    <property type="project" value="UniProtKB-UniRule"/>
</dbReference>
<dbReference type="SUPFAM" id="SSF52540">
    <property type="entry name" value="P-loop containing nucleoside triphosphate hydrolases"/>
    <property type="match status" value="1"/>
</dbReference>
<dbReference type="GO" id="GO:0005829">
    <property type="term" value="C:cytosol"/>
    <property type="evidence" value="ECO:0007669"/>
    <property type="project" value="TreeGrafter"/>
</dbReference>
<protein>
    <submittedName>
        <fullName evidence="7">AAA family ATPase</fullName>
    </submittedName>
</protein>
<keyword evidence="8" id="KW-1185">Reference proteome</keyword>
<dbReference type="GO" id="GO:0043138">
    <property type="term" value="F:3'-5' DNA helicase activity"/>
    <property type="evidence" value="ECO:0007669"/>
    <property type="project" value="TreeGrafter"/>
</dbReference>
<dbReference type="Proteomes" id="UP000589716">
    <property type="component" value="Unassembled WGS sequence"/>
</dbReference>
<proteinExistence type="predicted"/>
<keyword evidence="2 5" id="KW-0378">Hydrolase</keyword>
<dbReference type="Gene3D" id="3.40.50.300">
    <property type="entry name" value="P-loop containing nucleotide triphosphate hydrolases"/>
    <property type="match status" value="2"/>
</dbReference>
<evidence type="ECO:0000256" key="2">
    <source>
        <dbReference type="ARBA" id="ARBA00022801"/>
    </source>
</evidence>
<keyword evidence="4 5" id="KW-0067">ATP-binding</keyword>
<dbReference type="Pfam" id="PF13538">
    <property type="entry name" value="UvrD_C_2"/>
    <property type="match status" value="1"/>
</dbReference>
<comment type="caution">
    <text evidence="7">The sequence shown here is derived from an EMBL/GenBank/DDBJ whole genome shotgun (WGS) entry which is preliminary data.</text>
</comment>
<feature type="domain" description="UvrD-like helicase ATP-binding" evidence="6">
    <location>
        <begin position="257"/>
        <end position="548"/>
    </location>
</feature>
<organism evidence="7 8">
    <name type="scientific">Ottowia beijingensis</name>
    <dbReference type="NCBI Taxonomy" id="1207057"/>
    <lineage>
        <taxon>Bacteria</taxon>
        <taxon>Pseudomonadati</taxon>
        <taxon>Pseudomonadota</taxon>
        <taxon>Betaproteobacteria</taxon>
        <taxon>Burkholderiales</taxon>
        <taxon>Comamonadaceae</taxon>
        <taxon>Ottowia</taxon>
    </lineage>
</organism>
<dbReference type="InterPro" id="IPR027785">
    <property type="entry name" value="UvrD-like_helicase_C"/>
</dbReference>
<dbReference type="EMBL" id="JACCKX010000001">
    <property type="protein sequence ID" value="NZA01208.1"/>
    <property type="molecule type" value="Genomic_DNA"/>
</dbReference>
<gene>
    <name evidence="7" type="ORF">H0I39_04460</name>
</gene>
<dbReference type="InterPro" id="IPR000212">
    <property type="entry name" value="DNA_helicase_UvrD/REP"/>
</dbReference>
<dbReference type="Gene3D" id="1.10.10.160">
    <property type="match status" value="1"/>
</dbReference>
<dbReference type="InterPro" id="IPR013986">
    <property type="entry name" value="DExx_box_DNA_helicase_dom_sf"/>
</dbReference>
<evidence type="ECO:0000256" key="5">
    <source>
        <dbReference type="PROSITE-ProRule" id="PRU00560"/>
    </source>
</evidence>
<keyword evidence="1 5" id="KW-0547">Nucleotide-binding</keyword>
<evidence type="ECO:0000259" key="6">
    <source>
        <dbReference type="PROSITE" id="PS51198"/>
    </source>
</evidence>
<feature type="binding site" evidence="5">
    <location>
        <begin position="278"/>
        <end position="285"/>
    </location>
    <ligand>
        <name>ATP</name>
        <dbReference type="ChEBI" id="CHEBI:30616"/>
    </ligand>
</feature>
<dbReference type="RefSeq" id="WP_180549708.1">
    <property type="nucleotide sequence ID" value="NZ_JACCKX010000001.1"/>
</dbReference>
<dbReference type="PROSITE" id="PS51198">
    <property type="entry name" value="UVRD_HELICASE_ATP_BIND"/>
    <property type="match status" value="1"/>
</dbReference>
<dbReference type="PANTHER" id="PTHR11070">
    <property type="entry name" value="UVRD / RECB / PCRA DNA HELICASE FAMILY MEMBER"/>
    <property type="match status" value="1"/>
</dbReference>
<sequence length="708" mass="78498">MSFKPKVALSNEFLLQLAKLPAKVHTKVMKWAIQFQADPKSPGINYENINGARDPNLKSVRLDGDWRGIVFKPSAGDVYVLLYVDHHDDAYRWAEKRKLTINPVTGAMQMLTVESVAEPGPQEAMSANDAAVDRAEVTPAAAAPALFADLDDRELMSLGVPQELLAFVRAIATEDELDAKQTQLPLEAYEGLFLVAAGDTVGQVLNARETRVDKAIDTQDFAAALATPESQSRFVVVSDDESMTAILNAPLAQWRVFLHPTQNKLAVGDRSGPVRVLGGAGTGKTVLAMHRARWLAENRTEANQKVFVTTFTRNLAADIEQNLRTLCSSETFAKLEVRNLDAWVNAFMRSRKLEHRIVYDRKRDAAYQAWQAALAVKDSALDLPDSFYEQELEQVVLAQGITTLDQYRTARRTGRGVILSRAKRDAVWPVFEEYRGQLASRKLKEVDDAFREVADVLSAEAERERESARPLYSAIVADETQDLGPQALRLLRALVPAGPNDLFFVGDGHQRIYSRNKAAMSRCGIDIRGRARKLYLNYRTTDEIRRQAVALLQGCEIDDLDDGHDETKRYKSLSHGPAPSVLSVKGIEDAAKHAVEFVRDWNLAQGEGLPLSFCVIAASEKSRDAMASLIQSAGLHCIAITAQSNHADARDVIHLATMHRAKGLEFDCVIVVAPRSYLDAPEETETQRKLLYVALTRAKRGAMLIELD</sequence>
<dbReference type="GO" id="GO:0016787">
    <property type="term" value="F:hydrolase activity"/>
    <property type="evidence" value="ECO:0007669"/>
    <property type="project" value="UniProtKB-UniRule"/>
</dbReference>
<reference evidence="7 8" key="1">
    <citation type="submission" date="2020-07" db="EMBL/GenBank/DDBJ databases">
        <authorList>
            <person name="Maaloum M."/>
        </authorList>
    </citation>
    <scope>NUCLEOTIDE SEQUENCE [LARGE SCALE GENOMIC DNA]</scope>
    <source>
        <strain evidence="7 8">GCS-AN-3</strain>
    </source>
</reference>
<evidence type="ECO:0000313" key="7">
    <source>
        <dbReference type="EMBL" id="NZA01208.1"/>
    </source>
</evidence>
<dbReference type="GO" id="GO:0003677">
    <property type="term" value="F:DNA binding"/>
    <property type="evidence" value="ECO:0007669"/>
    <property type="project" value="InterPro"/>
</dbReference>
<name>A0A853IWY3_9BURK</name>
<dbReference type="InterPro" id="IPR014016">
    <property type="entry name" value="UvrD-like_ATP-bd"/>
</dbReference>
<accession>A0A853IWY3</accession>
<dbReference type="GO" id="GO:0000725">
    <property type="term" value="P:recombinational repair"/>
    <property type="evidence" value="ECO:0007669"/>
    <property type="project" value="TreeGrafter"/>
</dbReference>
<keyword evidence="3 5" id="KW-0347">Helicase</keyword>
<dbReference type="PANTHER" id="PTHR11070:SF45">
    <property type="entry name" value="DNA 3'-5' HELICASE"/>
    <property type="match status" value="1"/>
</dbReference>
<evidence type="ECO:0000256" key="4">
    <source>
        <dbReference type="ARBA" id="ARBA00022840"/>
    </source>
</evidence>
<dbReference type="Pfam" id="PF00580">
    <property type="entry name" value="UvrD-helicase"/>
    <property type="match status" value="1"/>
</dbReference>
<evidence type="ECO:0000256" key="1">
    <source>
        <dbReference type="ARBA" id="ARBA00022741"/>
    </source>
</evidence>
<dbReference type="InterPro" id="IPR027417">
    <property type="entry name" value="P-loop_NTPase"/>
</dbReference>